<dbReference type="AlphaFoldDB" id="A0A1M7NTU4"/>
<dbReference type="InterPro" id="IPR050833">
    <property type="entry name" value="Poly_Biosynth_Transport"/>
</dbReference>
<organism evidence="7 8">
    <name type="scientific">Cyclobacterium lianum</name>
    <dbReference type="NCBI Taxonomy" id="388280"/>
    <lineage>
        <taxon>Bacteria</taxon>
        <taxon>Pseudomonadati</taxon>
        <taxon>Bacteroidota</taxon>
        <taxon>Cytophagia</taxon>
        <taxon>Cytophagales</taxon>
        <taxon>Cyclobacteriaceae</taxon>
        <taxon>Cyclobacterium</taxon>
    </lineage>
</organism>
<keyword evidence="3 6" id="KW-0812">Transmembrane</keyword>
<feature type="transmembrane region" description="Helical" evidence="6">
    <location>
        <begin position="472"/>
        <end position="494"/>
    </location>
</feature>
<keyword evidence="2" id="KW-1003">Cell membrane</keyword>
<protein>
    <submittedName>
        <fullName evidence="7">Na+-driven multidrug efflux pump</fullName>
    </submittedName>
</protein>
<evidence type="ECO:0000256" key="4">
    <source>
        <dbReference type="ARBA" id="ARBA00022989"/>
    </source>
</evidence>
<feature type="transmembrane region" description="Helical" evidence="6">
    <location>
        <begin position="91"/>
        <end position="115"/>
    </location>
</feature>
<reference evidence="7 8" key="1">
    <citation type="submission" date="2016-11" db="EMBL/GenBank/DDBJ databases">
        <authorList>
            <person name="Jaros S."/>
            <person name="Januszkiewicz K."/>
            <person name="Wedrychowicz H."/>
        </authorList>
    </citation>
    <scope>NUCLEOTIDE SEQUENCE [LARGE SCALE GENOMIC DNA]</scope>
    <source>
        <strain evidence="7 8">CGMCC 1.6102</strain>
    </source>
</reference>
<dbReference type="PANTHER" id="PTHR30250">
    <property type="entry name" value="PST FAMILY PREDICTED COLANIC ACID TRANSPORTER"/>
    <property type="match status" value="1"/>
</dbReference>
<feature type="transmembrane region" description="Helical" evidence="6">
    <location>
        <begin position="318"/>
        <end position="341"/>
    </location>
</feature>
<evidence type="ECO:0000313" key="8">
    <source>
        <dbReference type="Proteomes" id="UP000184513"/>
    </source>
</evidence>
<dbReference type="GO" id="GO:0005886">
    <property type="term" value="C:plasma membrane"/>
    <property type="evidence" value="ECO:0007669"/>
    <property type="project" value="UniProtKB-SubCell"/>
</dbReference>
<feature type="transmembrane region" description="Helical" evidence="6">
    <location>
        <begin position="135"/>
        <end position="156"/>
    </location>
</feature>
<dbReference type="InterPro" id="IPR002797">
    <property type="entry name" value="Polysacc_synth"/>
</dbReference>
<feature type="transmembrane region" description="Helical" evidence="6">
    <location>
        <begin position="48"/>
        <end position="70"/>
    </location>
</feature>
<dbReference type="Proteomes" id="UP000184513">
    <property type="component" value="Unassembled WGS sequence"/>
</dbReference>
<dbReference type="STRING" id="388280.SAMN04488057_10637"/>
<feature type="transmembrane region" description="Helical" evidence="6">
    <location>
        <begin position="190"/>
        <end position="213"/>
    </location>
</feature>
<evidence type="ECO:0000256" key="1">
    <source>
        <dbReference type="ARBA" id="ARBA00004651"/>
    </source>
</evidence>
<keyword evidence="4 6" id="KW-1133">Transmembrane helix</keyword>
<feature type="transmembrane region" description="Helical" evidence="6">
    <location>
        <begin position="385"/>
        <end position="403"/>
    </location>
</feature>
<feature type="transmembrane region" description="Helical" evidence="6">
    <location>
        <begin position="448"/>
        <end position="466"/>
    </location>
</feature>
<sequence>MLTETKSNRNKRIAKNTLLLYSRMLITMGVSLYTVRIVLNTLGAEDYGLYNVVGGVVAILSFLPGSMASATQRFFSHALGQQDQNKLNRVFGVNSIIYLGIGLAALVILNTGGLWFVENHLEVPDGRLDTLVSLFYLAVFTFVLTILKSPLMAMIIAHEDMKIYAYMAIVDAILKLAAVFLLIYLPGDKILVYGLLLLLVSLIDTTIYSIICFNRYAECQIKYIRWDAGLAREVVGFTGWTLFGQLTTVARGAAITILLNQYFTPIVVAARSIAGNIASQSNKLATQFNTSLYPPIIKSYAANEKEEMFALVTNGSKATFFLMWILALPVFIEMESILVYWLKETPSYTVEFARLSLVEGLIFSISLPLTTAARAPGKMATYESILGFFQFSILIVSWILLNGGFGPEFVFYVAILVNVIMFIVRLQIVGNLTGLPVVSYLKETLPSILGVIFISTALSLLIKDLFPVRDLFYFAVSLVIIFGITAISIYYIGLPSKIRKKLTKLIHSKLKSLPF</sequence>
<evidence type="ECO:0000256" key="2">
    <source>
        <dbReference type="ARBA" id="ARBA00022475"/>
    </source>
</evidence>
<feature type="transmembrane region" description="Helical" evidence="6">
    <location>
        <begin position="409"/>
        <end position="428"/>
    </location>
</feature>
<name>A0A1M7NTU4_9BACT</name>
<evidence type="ECO:0000256" key="6">
    <source>
        <dbReference type="SAM" id="Phobius"/>
    </source>
</evidence>
<proteinExistence type="predicted"/>
<feature type="transmembrane region" description="Helical" evidence="6">
    <location>
        <begin position="163"/>
        <end position="184"/>
    </location>
</feature>
<evidence type="ECO:0000256" key="5">
    <source>
        <dbReference type="ARBA" id="ARBA00023136"/>
    </source>
</evidence>
<dbReference type="EMBL" id="FRCY01000006">
    <property type="protein sequence ID" value="SHN06975.1"/>
    <property type="molecule type" value="Genomic_DNA"/>
</dbReference>
<accession>A0A1M7NTU4</accession>
<comment type="subcellular location">
    <subcellularLocation>
        <location evidence="1">Cell membrane</location>
        <topology evidence="1">Multi-pass membrane protein</topology>
    </subcellularLocation>
</comment>
<evidence type="ECO:0000313" key="7">
    <source>
        <dbReference type="EMBL" id="SHN06975.1"/>
    </source>
</evidence>
<gene>
    <name evidence="7" type="ORF">SAMN04488057_10637</name>
</gene>
<dbReference type="RefSeq" id="WP_218588560.1">
    <property type="nucleotide sequence ID" value="NZ_FRCY01000006.1"/>
</dbReference>
<keyword evidence="5 6" id="KW-0472">Membrane</keyword>
<keyword evidence="8" id="KW-1185">Reference proteome</keyword>
<feature type="transmembrane region" description="Helical" evidence="6">
    <location>
        <begin position="20"/>
        <end position="42"/>
    </location>
</feature>
<dbReference type="PANTHER" id="PTHR30250:SF26">
    <property type="entry name" value="PSMA PROTEIN"/>
    <property type="match status" value="1"/>
</dbReference>
<dbReference type="Pfam" id="PF01943">
    <property type="entry name" value="Polysacc_synt"/>
    <property type="match status" value="1"/>
</dbReference>
<evidence type="ECO:0000256" key="3">
    <source>
        <dbReference type="ARBA" id="ARBA00022692"/>
    </source>
</evidence>